<dbReference type="PANTHER" id="PTHR46623:SF6">
    <property type="entry name" value="ALPHA_BETA-HYDROLASES SUPERFAMILY PROTEIN"/>
    <property type="match status" value="1"/>
</dbReference>
<proteinExistence type="predicted"/>
<dbReference type="Pfam" id="PF01738">
    <property type="entry name" value="DLH"/>
    <property type="match status" value="1"/>
</dbReference>
<comment type="caution">
    <text evidence="2">The sequence shown here is derived from an EMBL/GenBank/DDBJ whole genome shotgun (WGS) entry which is preliminary data.</text>
</comment>
<dbReference type="InterPro" id="IPR002925">
    <property type="entry name" value="Dienelactn_hydro"/>
</dbReference>
<sequence>MEETSAMCHDADSAPPVFGPALTVATATPLILTGTDGARFAAHLAEPESPSGLGVLVLPDNRGLSSFYEQLTVRLAEQGHHSLAVDYYGRTAGLDHRQRPEFAQMDGVLPHLFALTGDSLYGDIDTGIAQLRQQVGTVVSLGFCMGGRFAFATAAERFGLAGVVGLYGSLDPINGAPGPIQFASELTAPILGLFGGADPDIPAESVRRFDEALTAAGVPHELVTYEDAPHSFFDLHQEQHREASADAWARILDFLQRSR</sequence>
<dbReference type="Gene3D" id="3.40.50.1820">
    <property type="entry name" value="alpha/beta hydrolase"/>
    <property type="match status" value="1"/>
</dbReference>
<dbReference type="GO" id="GO:0016787">
    <property type="term" value="F:hydrolase activity"/>
    <property type="evidence" value="ECO:0007669"/>
    <property type="project" value="UniProtKB-KW"/>
</dbReference>
<feature type="domain" description="Dienelactone hydrolase" evidence="1">
    <location>
        <begin position="40"/>
        <end position="257"/>
    </location>
</feature>
<evidence type="ECO:0000259" key="1">
    <source>
        <dbReference type="Pfam" id="PF01738"/>
    </source>
</evidence>
<organism evidence="2 3">
    <name type="scientific">Micromonospora sonneratiae</name>
    <dbReference type="NCBI Taxonomy" id="1184706"/>
    <lineage>
        <taxon>Bacteria</taxon>
        <taxon>Bacillati</taxon>
        <taxon>Actinomycetota</taxon>
        <taxon>Actinomycetes</taxon>
        <taxon>Micromonosporales</taxon>
        <taxon>Micromonosporaceae</taxon>
        <taxon>Micromonospora</taxon>
    </lineage>
</organism>
<protein>
    <submittedName>
        <fullName evidence="2">Dienelactone hydrolase family protein</fullName>
        <ecNumber evidence="2">3.1.-.-</ecNumber>
    </submittedName>
</protein>
<dbReference type="EMBL" id="JBHTMP010000019">
    <property type="protein sequence ID" value="MFD1322314.1"/>
    <property type="molecule type" value="Genomic_DNA"/>
</dbReference>
<keyword evidence="3" id="KW-1185">Reference proteome</keyword>
<dbReference type="SUPFAM" id="SSF53474">
    <property type="entry name" value="alpha/beta-Hydrolases"/>
    <property type="match status" value="1"/>
</dbReference>
<evidence type="ECO:0000313" key="3">
    <source>
        <dbReference type="Proteomes" id="UP001597260"/>
    </source>
</evidence>
<reference evidence="3" key="1">
    <citation type="journal article" date="2019" name="Int. J. Syst. Evol. Microbiol.">
        <title>The Global Catalogue of Microorganisms (GCM) 10K type strain sequencing project: providing services to taxonomists for standard genome sequencing and annotation.</title>
        <authorList>
            <consortium name="The Broad Institute Genomics Platform"/>
            <consortium name="The Broad Institute Genome Sequencing Center for Infectious Disease"/>
            <person name="Wu L."/>
            <person name="Ma J."/>
        </authorList>
    </citation>
    <scope>NUCLEOTIDE SEQUENCE [LARGE SCALE GENOMIC DNA]</scope>
    <source>
        <strain evidence="3">JCM 31037</strain>
    </source>
</reference>
<dbReference type="Proteomes" id="UP001597260">
    <property type="component" value="Unassembled WGS sequence"/>
</dbReference>
<dbReference type="PANTHER" id="PTHR46623">
    <property type="entry name" value="CARBOXYMETHYLENEBUTENOLIDASE-RELATED"/>
    <property type="match status" value="1"/>
</dbReference>
<evidence type="ECO:0000313" key="2">
    <source>
        <dbReference type="EMBL" id="MFD1322314.1"/>
    </source>
</evidence>
<dbReference type="InterPro" id="IPR029058">
    <property type="entry name" value="AB_hydrolase_fold"/>
</dbReference>
<accession>A0ABW3YD06</accession>
<dbReference type="RefSeq" id="WP_377571134.1">
    <property type="nucleotide sequence ID" value="NZ_JBHTMP010000019.1"/>
</dbReference>
<dbReference type="EC" id="3.1.-.-" evidence="2"/>
<dbReference type="InterPro" id="IPR051049">
    <property type="entry name" value="Dienelactone_hydrolase-like"/>
</dbReference>
<keyword evidence="2" id="KW-0378">Hydrolase</keyword>
<gene>
    <name evidence="2" type="ORF">ACFQ4H_14550</name>
</gene>
<name>A0ABW3YD06_9ACTN</name>